<accession>A0A2B7I4R7</accession>
<dbReference type="RefSeq" id="WP_002519161.1">
    <property type="nucleotide sequence ID" value="NZ_AP022844.1"/>
</dbReference>
<sequence>MGLLVCMVVMLLLMESGSIKVFAAGALLGLWLGCMRMVESESVKERKAGARVRLWVKRGNDWVGVGYQDVHVFQGGGRGKGQVCQYNAMEIRKLFFVAKLMF</sequence>
<evidence type="ECO:0000313" key="3">
    <source>
        <dbReference type="Proteomes" id="UP000226191"/>
    </source>
</evidence>
<evidence type="ECO:0000313" key="4">
    <source>
        <dbReference type="Proteomes" id="UP000256621"/>
    </source>
</evidence>
<reference evidence="2 3" key="1">
    <citation type="submission" date="2017-02" db="EMBL/GenBank/DDBJ databases">
        <title>Prevalence of linear plasmids in Cutibacterium acnes isolates obtained from cancerous prostatic tissue.</title>
        <authorList>
            <person name="Davidsson S."/>
            <person name="Bruggemann H."/>
        </authorList>
    </citation>
    <scope>NUCLEOTIDE SEQUENCE [LARGE SCALE GENOMIC DNA]</scope>
    <source>
        <strain evidence="2 3">11-78</strain>
    </source>
</reference>
<dbReference type="Proteomes" id="UP000226191">
    <property type="component" value="Unassembled WGS sequence"/>
</dbReference>
<dbReference type="GeneID" id="92856673"/>
<protein>
    <submittedName>
        <fullName evidence="2">Uncharacterized protein</fullName>
    </submittedName>
</protein>
<dbReference type="EMBL" id="CP031442">
    <property type="protein sequence ID" value="AXM06428.1"/>
    <property type="molecule type" value="Genomic_DNA"/>
</dbReference>
<gene>
    <name evidence="2" type="ORF">B1B09_00725</name>
    <name evidence="1" type="ORF">DXN06_04185</name>
</gene>
<evidence type="ECO:0000313" key="2">
    <source>
        <dbReference type="EMBL" id="PGF36212.1"/>
    </source>
</evidence>
<dbReference type="Proteomes" id="UP000256621">
    <property type="component" value="Chromosome"/>
</dbReference>
<dbReference type="EMBL" id="MVCE01000001">
    <property type="protein sequence ID" value="PGF36212.1"/>
    <property type="molecule type" value="Genomic_DNA"/>
</dbReference>
<proteinExistence type="predicted"/>
<name>A0A2B7I4R7_CUTAC</name>
<dbReference type="AlphaFoldDB" id="A0A2B7I4R7"/>
<reference evidence="1 4" key="2">
    <citation type="submission" date="2018-08" db="EMBL/GenBank/DDBJ databases">
        <title>Genome sequencing of Cutibacterium acnes KCOM 1315.</title>
        <authorList>
            <person name="Kook J.-K."/>
            <person name="Park S.-N."/>
            <person name="Lim Y.K."/>
        </authorList>
    </citation>
    <scope>NUCLEOTIDE SEQUENCE [LARGE SCALE GENOMIC DNA]</scope>
    <source>
        <strain evidence="1 4">KCOM 1315</strain>
    </source>
</reference>
<evidence type="ECO:0000313" key="1">
    <source>
        <dbReference type="EMBL" id="AXM06428.1"/>
    </source>
</evidence>
<organism evidence="2 3">
    <name type="scientific">Cutibacterium acnes</name>
    <name type="common">Propionibacterium acnes</name>
    <dbReference type="NCBI Taxonomy" id="1747"/>
    <lineage>
        <taxon>Bacteria</taxon>
        <taxon>Bacillati</taxon>
        <taxon>Actinomycetota</taxon>
        <taxon>Actinomycetes</taxon>
        <taxon>Propionibacteriales</taxon>
        <taxon>Propionibacteriaceae</taxon>
        <taxon>Cutibacterium</taxon>
    </lineage>
</organism>